<evidence type="ECO:0000313" key="16">
    <source>
        <dbReference type="EMBL" id="GLX82602.1"/>
    </source>
</evidence>
<feature type="binding site" evidence="13">
    <location>
        <position position="37"/>
    </location>
    <ligand>
        <name>NADP(+)</name>
        <dbReference type="ChEBI" id="CHEBI:58349"/>
    </ligand>
</feature>
<evidence type="ECO:0000256" key="7">
    <source>
        <dbReference type="ARBA" id="ARBA00023027"/>
    </source>
</evidence>
<evidence type="ECO:0000256" key="3">
    <source>
        <dbReference type="ARBA" id="ARBA00022605"/>
    </source>
</evidence>
<feature type="binding site" evidence="13">
    <location>
        <begin position="165"/>
        <end position="166"/>
    </location>
    <ligand>
        <name>(S)-2,3,4,5-tetrahydrodipicolinate</name>
        <dbReference type="ChEBI" id="CHEBI:16845"/>
    </ligand>
</feature>
<evidence type="ECO:0000256" key="5">
    <source>
        <dbReference type="ARBA" id="ARBA00022915"/>
    </source>
</evidence>
<dbReference type="InterPro" id="IPR000846">
    <property type="entry name" value="DapB_N"/>
</dbReference>
<dbReference type="SUPFAM" id="SSF55347">
    <property type="entry name" value="Glyceraldehyde-3-phosphate dehydrogenase-like, C-terminal domain"/>
    <property type="match status" value="1"/>
</dbReference>
<evidence type="ECO:0000259" key="15">
    <source>
        <dbReference type="Pfam" id="PF05173"/>
    </source>
</evidence>
<dbReference type="EMBL" id="BSSU01000010">
    <property type="protein sequence ID" value="GLX82602.1"/>
    <property type="molecule type" value="Genomic_DNA"/>
</dbReference>
<comment type="caution">
    <text evidence="13">Lacks conserved residue(s) required for the propagation of feature annotation.</text>
</comment>
<feature type="binding site" evidence="13">
    <location>
        <position position="156"/>
    </location>
    <ligand>
        <name>(S)-2,3,4,5-tetrahydrodipicolinate</name>
        <dbReference type="ChEBI" id="CHEBI:16845"/>
    </ligand>
</feature>
<evidence type="ECO:0000256" key="12">
    <source>
        <dbReference type="ARBA" id="ARBA00049396"/>
    </source>
</evidence>
<keyword evidence="3 13" id="KW-0028">Amino-acid biosynthesis</keyword>
<comment type="subunit">
    <text evidence="13">Homotetramer.</text>
</comment>
<dbReference type="PROSITE" id="PS01298">
    <property type="entry name" value="DAPB"/>
    <property type="match status" value="1"/>
</dbReference>
<feature type="binding site" evidence="13">
    <location>
        <begin position="98"/>
        <end position="100"/>
    </location>
    <ligand>
        <name>NAD(+)</name>
        <dbReference type="ChEBI" id="CHEBI:57540"/>
    </ligand>
</feature>
<evidence type="ECO:0000256" key="13">
    <source>
        <dbReference type="HAMAP-Rule" id="MF_00102"/>
    </source>
</evidence>
<keyword evidence="4 13" id="KW-0521">NADP</keyword>
<dbReference type="InterPro" id="IPR022664">
    <property type="entry name" value="DapB_N_CS"/>
</dbReference>
<proteinExistence type="inferred from homology"/>
<evidence type="ECO:0000256" key="4">
    <source>
        <dbReference type="ARBA" id="ARBA00022857"/>
    </source>
</evidence>
<dbReference type="InterPro" id="IPR022663">
    <property type="entry name" value="DapB_C"/>
</dbReference>
<dbReference type="InterPro" id="IPR036291">
    <property type="entry name" value="NAD(P)-bd_dom_sf"/>
</dbReference>
<feature type="active site" description="Proton donor" evidence="13">
    <location>
        <position position="159"/>
    </location>
</feature>
<dbReference type="Pfam" id="PF05173">
    <property type="entry name" value="DapB_C"/>
    <property type="match status" value="1"/>
</dbReference>
<comment type="function">
    <text evidence="13">Catalyzes the conversion of 4-hydroxy-tetrahydrodipicolinate (HTPA) to tetrahydrodipicolinate.</text>
</comment>
<sequence>MTINVAILGCSGRMGRNLIDAANQHKSISLAAGSVRKGSSFDGIDLGELAGIGSIGKNASSDLNSLVGADVLIDFTSISSTFEHLKWCKEHNKAIVIGTTGFNDDEVAEIAEIAQSIPVVLAPNTSVGVNLLFKLVEMAAKAIGDDTDIEIMEAHHRFKKDAPSGTAVKIGQVIANTLDRDLNDCAVYGREGITEERDPKTIGFATVRAGDIIGEHTALFADLGERIELTHKATSRMTFAHGAMRAALWLSTAKNGFYDMQDVLGLKS</sequence>
<comment type="caution">
    <text evidence="13">Was originally thought to be a dihydrodipicolinate reductase (DHDPR), catalyzing the conversion of dihydrodipicolinate to tetrahydrodipicolinate. However, it was shown in E.coli that the substrate of the enzymatic reaction is not dihydrodipicolinate (DHDP) but in fact (2S,4S)-4-hydroxy-2,3,4,5-tetrahydrodipicolinic acid (HTPA), the product released by the DapA-catalyzed reaction.</text>
</comment>
<accession>A0ABQ6H3B8</accession>
<comment type="similarity">
    <text evidence="1 13">Belongs to the DapB family.</text>
</comment>
<keyword evidence="2 13" id="KW-0963">Cytoplasm</keyword>
<dbReference type="NCBIfam" id="TIGR00036">
    <property type="entry name" value="dapB"/>
    <property type="match status" value="1"/>
</dbReference>
<comment type="pathway">
    <text evidence="9 13">Amino-acid biosynthesis; L-lysine biosynthesis via DAP pathway; (S)-tetrahydrodipicolinate from L-aspartate: step 4/4.</text>
</comment>
<evidence type="ECO:0000256" key="1">
    <source>
        <dbReference type="ARBA" id="ARBA00006642"/>
    </source>
</evidence>
<dbReference type="PANTHER" id="PTHR20836">
    <property type="entry name" value="DIHYDRODIPICOLINATE REDUCTASE"/>
    <property type="match status" value="1"/>
</dbReference>
<dbReference type="CDD" id="cd02274">
    <property type="entry name" value="DHDPR_N"/>
    <property type="match status" value="1"/>
</dbReference>
<keyword evidence="7 13" id="KW-0520">NAD</keyword>
<keyword evidence="5 13" id="KW-0220">Diaminopimelate biosynthesis</keyword>
<evidence type="ECO:0000256" key="6">
    <source>
        <dbReference type="ARBA" id="ARBA00023002"/>
    </source>
</evidence>
<gene>
    <name evidence="13 16" type="primary">dapB</name>
    <name evidence="16" type="ORF">theurythT_20540</name>
</gene>
<dbReference type="Gene3D" id="3.40.50.720">
    <property type="entry name" value="NAD(P)-binding Rossmann-like Domain"/>
    <property type="match status" value="1"/>
</dbReference>
<dbReference type="SUPFAM" id="SSF51735">
    <property type="entry name" value="NAD(P)-binding Rossmann-fold domains"/>
    <property type="match status" value="1"/>
</dbReference>
<name>A0ABQ6H3B8_9GAMM</name>
<evidence type="ECO:0000256" key="10">
    <source>
        <dbReference type="ARBA" id="ARBA00038983"/>
    </source>
</evidence>
<dbReference type="EC" id="1.17.1.8" evidence="10 13"/>
<keyword evidence="6 13" id="KW-0560">Oxidoreductase</keyword>
<dbReference type="Pfam" id="PF01113">
    <property type="entry name" value="DapB_N"/>
    <property type="match status" value="1"/>
</dbReference>
<feature type="binding site" evidence="13">
    <location>
        <begin position="9"/>
        <end position="14"/>
    </location>
    <ligand>
        <name>NAD(+)</name>
        <dbReference type="ChEBI" id="CHEBI:57540"/>
    </ligand>
</feature>
<feature type="domain" description="Dihydrodipicolinate reductase C-terminal" evidence="15">
    <location>
        <begin position="128"/>
        <end position="264"/>
    </location>
</feature>
<feature type="domain" description="Dihydrodipicolinate reductase N-terminal" evidence="14">
    <location>
        <begin position="3"/>
        <end position="124"/>
    </location>
</feature>
<dbReference type="Proteomes" id="UP001157133">
    <property type="component" value="Unassembled WGS sequence"/>
</dbReference>
<feature type="active site" description="Proton donor/acceptor" evidence="13">
    <location>
        <position position="155"/>
    </location>
</feature>
<dbReference type="PANTHER" id="PTHR20836:SF0">
    <property type="entry name" value="4-HYDROXY-TETRAHYDRODIPICOLINATE REDUCTASE 1, CHLOROPLASTIC-RELATED"/>
    <property type="match status" value="1"/>
</dbReference>
<evidence type="ECO:0000256" key="8">
    <source>
        <dbReference type="ARBA" id="ARBA00023154"/>
    </source>
</evidence>
<comment type="subcellular location">
    <subcellularLocation>
        <location evidence="13">Cytoplasm</location>
    </subcellularLocation>
</comment>
<keyword evidence="8 13" id="KW-0457">Lysine biosynthesis</keyword>
<feature type="binding site" evidence="13">
    <location>
        <begin position="122"/>
        <end position="125"/>
    </location>
    <ligand>
        <name>NAD(+)</name>
        <dbReference type="ChEBI" id="CHEBI:57540"/>
    </ligand>
</feature>
<dbReference type="RefSeq" id="WP_284207970.1">
    <property type="nucleotide sequence ID" value="NZ_BSSU01000010.1"/>
</dbReference>
<dbReference type="Gene3D" id="3.30.360.10">
    <property type="entry name" value="Dihydrodipicolinate Reductase, domain 2"/>
    <property type="match status" value="1"/>
</dbReference>
<evidence type="ECO:0000313" key="17">
    <source>
        <dbReference type="Proteomes" id="UP001157133"/>
    </source>
</evidence>
<comment type="caution">
    <text evidence="16">The sequence shown here is derived from an EMBL/GenBank/DDBJ whole genome shotgun (WGS) entry which is preliminary data.</text>
</comment>
<dbReference type="PIRSF" id="PIRSF000161">
    <property type="entry name" value="DHPR"/>
    <property type="match status" value="1"/>
</dbReference>
<evidence type="ECO:0000256" key="11">
    <source>
        <dbReference type="ARBA" id="ARBA00049080"/>
    </source>
</evidence>
<dbReference type="HAMAP" id="MF_00102">
    <property type="entry name" value="DapB"/>
    <property type="match status" value="1"/>
</dbReference>
<evidence type="ECO:0000256" key="2">
    <source>
        <dbReference type="ARBA" id="ARBA00022490"/>
    </source>
</evidence>
<dbReference type="InterPro" id="IPR023940">
    <property type="entry name" value="DHDPR_bac"/>
</dbReference>
<keyword evidence="17" id="KW-1185">Reference proteome</keyword>
<reference evidence="16 17" key="1">
    <citation type="submission" date="2023-03" db="EMBL/GenBank/DDBJ databases">
        <title>Draft genome sequence of Thalassotalea eurytherma JCM 18482T.</title>
        <authorList>
            <person name="Sawabe T."/>
        </authorList>
    </citation>
    <scope>NUCLEOTIDE SEQUENCE [LARGE SCALE GENOMIC DNA]</scope>
    <source>
        <strain evidence="16 17">JCM 18482</strain>
    </source>
</reference>
<evidence type="ECO:0000259" key="14">
    <source>
        <dbReference type="Pfam" id="PF01113"/>
    </source>
</evidence>
<protein>
    <recommendedName>
        <fullName evidence="10 13">4-hydroxy-tetrahydrodipicolinate reductase</fullName>
        <shortName evidence="13">HTPA reductase</shortName>
        <ecNumber evidence="10 13">1.17.1.8</ecNumber>
    </recommendedName>
</protein>
<comment type="catalytic activity">
    <reaction evidence="12 13">
        <text>(S)-2,3,4,5-tetrahydrodipicolinate + NAD(+) + H2O = (2S,4S)-4-hydroxy-2,3,4,5-tetrahydrodipicolinate + NADH + H(+)</text>
        <dbReference type="Rhea" id="RHEA:35323"/>
        <dbReference type="ChEBI" id="CHEBI:15377"/>
        <dbReference type="ChEBI" id="CHEBI:15378"/>
        <dbReference type="ChEBI" id="CHEBI:16845"/>
        <dbReference type="ChEBI" id="CHEBI:57540"/>
        <dbReference type="ChEBI" id="CHEBI:57945"/>
        <dbReference type="ChEBI" id="CHEBI:67139"/>
        <dbReference type="EC" id="1.17.1.8"/>
    </reaction>
</comment>
<evidence type="ECO:0000256" key="9">
    <source>
        <dbReference type="ARBA" id="ARBA00037922"/>
    </source>
</evidence>
<organism evidence="16 17">
    <name type="scientific">Thalassotalea eurytherma</name>
    <dbReference type="NCBI Taxonomy" id="1144278"/>
    <lineage>
        <taxon>Bacteria</taxon>
        <taxon>Pseudomonadati</taxon>
        <taxon>Pseudomonadota</taxon>
        <taxon>Gammaproteobacteria</taxon>
        <taxon>Alteromonadales</taxon>
        <taxon>Colwelliaceae</taxon>
        <taxon>Thalassotalea</taxon>
    </lineage>
</organism>
<comment type="catalytic activity">
    <reaction evidence="11 13">
        <text>(S)-2,3,4,5-tetrahydrodipicolinate + NADP(+) + H2O = (2S,4S)-4-hydroxy-2,3,4,5-tetrahydrodipicolinate + NADPH + H(+)</text>
        <dbReference type="Rhea" id="RHEA:35331"/>
        <dbReference type="ChEBI" id="CHEBI:15377"/>
        <dbReference type="ChEBI" id="CHEBI:15378"/>
        <dbReference type="ChEBI" id="CHEBI:16845"/>
        <dbReference type="ChEBI" id="CHEBI:57783"/>
        <dbReference type="ChEBI" id="CHEBI:58349"/>
        <dbReference type="ChEBI" id="CHEBI:67139"/>
        <dbReference type="EC" id="1.17.1.8"/>
    </reaction>
</comment>